<dbReference type="KEGG" id="ngr:NAEGRDRAFT_52098"/>
<dbReference type="PANTHER" id="PTHR19370">
    <property type="entry name" value="NADH-CYTOCHROME B5 REDUCTASE"/>
    <property type="match status" value="1"/>
</dbReference>
<evidence type="ECO:0000256" key="5">
    <source>
        <dbReference type="PIRSR" id="PIRSR601834-1"/>
    </source>
</evidence>
<organism evidence="7">
    <name type="scientific">Naegleria gruberi</name>
    <name type="common">Amoeba</name>
    <dbReference type="NCBI Taxonomy" id="5762"/>
    <lineage>
        <taxon>Eukaryota</taxon>
        <taxon>Discoba</taxon>
        <taxon>Heterolobosea</taxon>
        <taxon>Tetramitia</taxon>
        <taxon>Eutetramitia</taxon>
        <taxon>Vahlkampfiidae</taxon>
        <taxon>Naegleria</taxon>
    </lineage>
</organism>
<dbReference type="OrthoDB" id="10260954at2759"/>
<dbReference type="Proteomes" id="UP000006671">
    <property type="component" value="Unassembled WGS sequence"/>
</dbReference>
<protein>
    <submittedName>
        <fullName evidence="6">Predicted protein</fullName>
    </submittedName>
</protein>
<dbReference type="PANTHER" id="PTHR19370:SF184">
    <property type="entry name" value="NADH-CYTOCHROME B5 REDUCTASE-LIKE"/>
    <property type="match status" value="1"/>
</dbReference>
<dbReference type="RefSeq" id="XP_002672588.1">
    <property type="nucleotide sequence ID" value="XM_002672542.1"/>
</dbReference>
<evidence type="ECO:0000313" key="7">
    <source>
        <dbReference type="Proteomes" id="UP000006671"/>
    </source>
</evidence>
<accession>D2VTD8</accession>
<keyword evidence="7" id="KW-1185">Reference proteome</keyword>
<feature type="binding site" evidence="5">
    <location>
        <position position="120"/>
    </location>
    <ligand>
        <name>FAD</name>
        <dbReference type="ChEBI" id="CHEBI:57692"/>
    </ligand>
</feature>
<dbReference type="InterPro" id="IPR039261">
    <property type="entry name" value="FNR_nucleotide-bd"/>
</dbReference>
<dbReference type="GeneID" id="8854447"/>
<dbReference type="GO" id="GO:0016491">
    <property type="term" value="F:oxidoreductase activity"/>
    <property type="evidence" value="ECO:0007669"/>
    <property type="project" value="UniProtKB-KW"/>
</dbReference>
<gene>
    <name evidence="6" type="ORF">NAEGRDRAFT_52098</name>
</gene>
<dbReference type="InterPro" id="IPR001834">
    <property type="entry name" value="CBR-like"/>
</dbReference>
<dbReference type="VEuPathDB" id="AmoebaDB:NAEGRDRAFT_52098"/>
<sequence>MVFLVGGLGATMWMQNKRFESESKMKDLTSPQQIQKISESLSPSDFTNYPIGQIIPLDEDSKLVRFVLSKQGEPLRLNLNKTISKVNILDPRNNDENSTKYVQEFYPINACDTVGFLDILVSKKEQPDLFKSKTGMSFGIQGPFESEFQYDKKENKSPSITLVAQDVEHGISPSFQLMSEILVNSQGNKSNQPKIHLYYIVSKSNYLLRQSLDDLKIPFQGKLEVTTIMNKGDKKPWEALSENLHNIEKLRQNSTSGCPIIICGTKDFESNMKSHLSKHDISSITLQKDQ</sequence>
<dbReference type="EMBL" id="GG738896">
    <property type="protein sequence ID" value="EFC39844.1"/>
    <property type="molecule type" value="Genomic_DNA"/>
</dbReference>
<evidence type="ECO:0000256" key="4">
    <source>
        <dbReference type="ARBA" id="ARBA00023002"/>
    </source>
</evidence>
<dbReference type="STRING" id="5762.D2VTD8"/>
<dbReference type="OMA" id="YSHSEES"/>
<dbReference type="AlphaFoldDB" id="D2VTD8"/>
<keyword evidence="3 5" id="KW-0274">FAD</keyword>
<keyword evidence="2 5" id="KW-0285">Flavoprotein</keyword>
<evidence type="ECO:0000256" key="3">
    <source>
        <dbReference type="ARBA" id="ARBA00022827"/>
    </source>
</evidence>
<keyword evidence="4" id="KW-0560">Oxidoreductase</keyword>
<proteinExistence type="predicted"/>
<dbReference type="InParanoid" id="D2VTD8"/>
<comment type="cofactor">
    <cofactor evidence="1 5">
        <name>FAD</name>
        <dbReference type="ChEBI" id="CHEBI:57692"/>
    </cofactor>
</comment>
<evidence type="ECO:0000313" key="6">
    <source>
        <dbReference type="EMBL" id="EFC39844.1"/>
    </source>
</evidence>
<evidence type="ECO:0000256" key="2">
    <source>
        <dbReference type="ARBA" id="ARBA00022630"/>
    </source>
</evidence>
<evidence type="ECO:0000256" key="1">
    <source>
        <dbReference type="ARBA" id="ARBA00001974"/>
    </source>
</evidence>
<dbReference type="Gene3D" id="3.40.50.80">
    <property type="entry name" value="Nucleotide-binding domain of ferredoxin-NADP reductase (FNR) module"/>
    <property type="match status" value="1"/>
</dbReference>
<name>D2VTD8_NAEGR</name>
<reference evidence="6 7" key="1">
    <citation type="journal article" date="2010" name="Cell">
        <title>The genome of Naegleria gruberi illuminates early eukaryotic versatility.</title>
        <authorList>
            <person name="Fritz-Laylin L.K."/>
            <person name="Prochnik S.E."/>
            <person name="Ginger M.L."/>
            <person name="Dacks J.B."/>
            <person name="Carpenter M.L."/>
            <person name="Field M.C."/>
            <person name="Kuo A."/>
            <person name="Paredez A."/>
            <person name="Chapman J."/>
            <person name="Pham J."/>
            <person name="Shu S."/>
            <person name="Neupane R."/>
            <person name="Cipriano M."/>
            <person name="Mancuso J."/>
            <person name="Tu H."/>
            <person name="Salamov A."/>
            <person name="Lindquist E."/>
            <person name="Shapiro H."/>
            <person name="Lucas S."/>
            <person name="Grigoriev I.V."/>
            <person name="Cande W.Z."/>
            <person name="Fulton C."/>
            <person name="Rokhsar D.S."/>
            <person name="Dawson S.C."/>
        </authorList>
    </citation>
    <scope>NUCLEOTIDE SEQUENCE [LARGE SCALE GENOMIC DNA]</scope>
    <source>
        <strain evidence="6 7">NEG-M</strain>
    </source>
</reference>